<dbReference type="Proteomes" id="UP000664844">
    <property type="component" value="Unassembled WGS sequence"/>
</dbReference>
<dbReference type="EMBL" id="JAFLQW010000640">
    <property type="protein sequence ID" value="MBO0352122.1"/>
    <property type="molecule type" value="Genomic_DNA"/>
</dbReference>
<accession>A0ABS3G0I8</accession>
<name>A0ABS3G0I8_9CYAN</name>
<reference evidence="1 2" key="1">
    <citation type="submission" date="2021-03" db="EMBL/GenBank/DDBJ databases">
        <title>Metabolic Capacity of the Antarctic Cyanobacterium Phormidium pseudopriestleyi that Sustains Oxygenic Photosynthesis in the Presence of Hydrogen Sulfide.</title>
        <authorList>
            <person name="Lumian J.E."/>
            <person name="Jungblut A.D."/>
            <person name="Dillon M.L."/>
            <person name="Hawes I."/>
            <person name="Doran P.T."/>
            <person name="Mackey T.J."/>
            <person name="Dick G.J."/>
            <person name="Grettenberger C.L."/>
            <person name="Sumner D.Y."/>
        </authorList>
    </citation>
    <scope>NUCLEOTIDE SEQUENCE [LARGE SCALE GENOMIC DNA]</scope>
    <source>
        <strain evidence="1 2">FRX01</strain>
    </source>
</reference>
<organism evidence="1 2">
    <name type="scientific">Phormidium pseudopriestleyi FRX01</name>
    <dbReference type="NCBI Taxonomy" id="1759528"/>
    <lineage>
        <taxon>Bacteria</taxon>
        <taxon>Bacillati</taxon>
        <taxon>Cyanobacteriota</taxon>
        <taxon>Cyanophyceae</taxon>
        <taxon>Oscillatoriophycideae</taxon>
        <taxon>Oscillatoriales</taxon>
        <taxon>Oscillatoriaceae</taxon>
        <taxon>Phormidium</taxon>
    </lineage>
</organism>
<comment type="caution">
    <text evidence="1">The sequence shown here is derived from an EMBL/GenBank/DDBJ whole genome shotgun (WGS) entry which is preliminary data.</text>
</comment>
<evidence type="ECO:0000313" key="1">
    <source>
        <dbReference type="EMBL" id="MBO0352122.1"/>
    </source>
</evidence>
<evidence type="ECO:0000313" key="2">
    <source>
        <dbReference type="Proteomes" id="UP000664844"/>
    </source>
</evidence>
<proteinExistence type="predicted"/>
<protein>
    <submittedName>
        <fullName evidence="1">Uncharacterized protein</fullName>
    </submittedName>
</protein>
<gene>
    <name evidence="1" type="ORF">J0895_24170</name>
</gene>
<keyword evidence="2" id="KW-1185">Reference proteome</keyword>
<sequence>MSILKFFRIFGDSSGHLLQKIPQNPWIKRGIKILSSGRAIATLLSICPDTGADATKLNLNCFIPDIWPM</sequence>
<dbReference type="RefSeq" id="WP_207090537.1">
    <property type="nucleotide sequence ID" value="NZ_JAFLQW010000640.1"/>
</dbReference>